<feature type="chain" id="PRO_5032946281" evidence="13">
    <location>
        <begin position="22"/>
        <end position="777"/>
    </location>
</feature>
<dbReference type="PROSITE" id="PS52016">
    <property type="entry name" value="TONB_DEPENDENT_REC_3"/>
    <property type="match status" value="1"/>
</dbReference>
<dbReference type="Gene3D" id="2.40.170.20">
    <property type="entry name" value="TonB-dependent receptor, beta-barrel domain"/>
    <property type="match status" value="1"/>
</dbReference>
<keyword evidence="13" id="KW-0732">Signal</keyword>
<dbReference type="InterPro" id="IPR000531">
    <property type="entry name" value="Beta-barrel_TonB"/>
</dbReference>
<evidence type="ECO:0000256" key="5">
    <source>
        <dbReference type="ARBA" id="ARBA00022692"/>
    </source>
</evidence>
<dbReference type="Proteomes" id="UP000461409">
    <property type="component" value="Unassembled WGS sequence"/>
</dbReference>
<reference evidence="16 17" key="1">
    <citation type="submission" date="2019-12" db="EMBL/GenBank/DDBJ databases">
        <authorList>
            <person name="Lee S.D."/>
        </authorList>
    </citation>
    <scope>NUCLEOTIDE SEQUENCE [LARGE SCALE GENOMIC DNA]</scope>
    <source>
        <strain evidence="16 17">GH3-10</strain>
    </source>
</reference>
<gene>
    <name evidence="16" type="ORF">GRF63_15265</name>
</gene>
<comment type="caution">
    <text evidence="16">The sequence shown here is derived from an EMBL/GenBank/DDBJ whole genome shotgun (WGS) entry which is preliminary data.</text>
</comment>
<evidence type="ECO:0000256" key="4">
    <source>
        <dbReference type="ARBA" id="ARBA00022496"/>
    </source>
</evidence>
<evidence type="ECO:0000256" key="13">
    <source>
        <dbReference type="SAM" id="SignalP"/>
    </source>
</evidence>
<evidence type="ECO:0000256" key="10">
    <source>
        <dbReference type="ARBA" id="ARBA00023237"/>
    </source>
</evidence>
<evidence type="ECO:0000313" key="16">
    <source>
        <dbReference type="EMBL" id="MWV29263.1"/>
    </source>
</evidence>
<evidence type="ECO:0000259" key="15">
    <source>
        <dbReference type="Pfam" id="PF07715"/>
    </source>
</evidence>
<dbReference type="SUPFAM" id="SSF56935">
    <property type="entry name" value="Porins"/>
    <property type="match status" value="1"/>
</dbReference>
<keyword evidence="16" id="KW-0675">Receptor</keyword>
<dbReference type="GO" id="GO:0006826">
    <property type="term" value="P:iron ion transport"/>
    <property type="evidence" value="ECO:0007669"/>
    <property type="project" value="UniProtKB-KW"/>
</dbReference>
<reference evidence="16 17" key="2">
    <citation type="submission" date="2020-02" db="EMBL/GenBank/DDBJ databases">
        <title>Erythrobacter dongmakensis sp. nov., isolated from a tidal mudflat.</title>
        <authorList>
            <person name="Kim I.S."/>
        </authorList>
    </citation>
    <scope>NUCLEOTIDE SEQUENCE [LARGE SCALE GENOMIC DNA]</scope>
    <source>
        <strain evidence="16 17">GH3-10</strain>
    </source>
</reference>
<dbReference type="PANTHER" id="PTHR32552">
    <property type="entry name" value="FERRICHROME IRON RECEPTOR-RELATED"/>
    <property type="match status" value="1"/>
</dbReference>
<dbReference type="InterPro" id="IPR036942">
    <property type="entry name" value="Beta-barrel_TonB_sf"/>
</dbReference>
<keyword evidence="7" id="KW-0406">Ion transport</keyword>
<evidence type="ECO:0000256" key="6">
    <source>
        <dbReference type="ARBA" id="ARBA00023004"/>
    </source>
</evidence>
<keyword evidence="2 11" id="KW-0813">Transport</keyword>
<dbReference type="EMBL" id="WUBR01000003">
    <property type="protein sequence ID" value="MWV29263.1"/>
    <property type="molecule type" value="Genomic_DNA"/>
</dbReference>
<keyword evidence="4" id="KW-0410">Iron transport</keyword>
<keyword evidence="9 11" id="KW-0472">Membrane</keyword>
<evidence type="ECO:0000256" key="8">
    <source>
        <dbReference type="ARBA" id="ARBA00023077"/>
    </source>
</evidence>
<evidence type="ECO:0000313" key="17">
    <source>
        <dbReference type="Proteomes" id="UP000461409"/>
    </source>
</evidence>
<feature type="domain" description="TonB-dependent receptor-like beta-barrel" evidence="14">
    <location>
        <begin position="305"/>
        <end position="741"/>
    </location>
</feature>
<dbReference type="GO" id="GO:0009279">
    <property type="term" value="C:cell outer membrane"/>
    <property type="evidence" value="ECO:0007669"/>
    <property type="project" value="UniProtKB-SubCell"/>
</dbReference>
<evidence type="ECO:0000256" key="2">
    <source>
        <dbReference type="ARBA" id="ARBA00022448"/>
    </source>
</evidence>
<dbReference type="Pfam" id="PF00593">
    <property type="entry name" value="TonB_dep_Rec_b-barrel"/>
    <property type="match status" value="1"/>
</dbReference>
<dbReference type="AlphaFoldDB" id="A0A844XHR6"/>
<keyword evidence="8 12" id="KW-0798">TonB box</keyword>
<evidence type="ECO:0000256" key="12">
    <source>
        <dbReference type="RuleBase" id="RU003357"/>
    </source>
</evidence>
<dbReference type="PANTHER" id="PTHR32552:SF81">
    <property type="entry name" value="TONB-DEPENDENT OUTER MEMBRANE RECEPTOR"/>
    <property type="match status" value="1"/>
</dbReference>
<evidence type="ECO:0000256" key="11">
    <source>
        <dbReference type="PROSITE-ProRule" id="PRU01360"/>
    </source>
</evidence>
<evidence type="ECO:0000256" key="3">
    <source>
        <dbReference type="ARBA" id="ARBA00022452"/>
    </source>
</evidence>
<evidence type="ECO:0000256" key="1">
    <source>
        <dbReference type="ARBA" id="ARBA00004571"/>
    </source>
</evidence>
<feature type="signal peptide" evidence="13">
    <location>
        <begin position="1"/>
        <end position="21"/>
    </location>
</feature>
<sequence length="777" mass="85278">MRVGLVIGASIVALSANPVVAQEAADTQRSPAAQDGAIVVTAQRREQNVQDVPIAISVVSGDSLQDGRIRTIDEIGQQVSNTQIYQDKGGSQPNWTIRGVSLFDFNVNNSPSTSIFIDEVYQPSSVMGSGGIFDLERVEVLRGPQSGLYGRNSVGGAVQIISREARPGDNDGYINVDYGSWNRYRLEAAQSVTLGDNTALRLAVLNDGSFGGGWQESLAGGRDWGEPDRLAVRGILRSEVGALTAKLKLYYARDKSDTVLATAAAPYSPTFDFCDAVLAGNLDQDNCLTLAQLIDPSLAGAGAQSDDGKRVLSQPINHLDNEELSATLNLSVDVGDLTITSISGYTDFDFGFDFDYDASQLNLGGWTEQAGLRNFNQELRIASPSSGALRWQAGVLYTNYRFDEFKEFNWTDNPLLFDTFNPIFGVGYQDLFLDVTYRQKTRYWGVYGQFDYDLTPDLTFSGSLRYSDEKTTYRDGRTGFQSITSFPAPDGIDLIPVGAIDRDYSLGDHFTGSATLSYRPTAESMVYATIARGYKSGGVPGGFPQTTEDTLPYEEEFVLNYEAGFRTQWLDRALQINGSIFHYDHDDIQAFSTVPSTLTPGQFAFRLTNIGDGYNFGGELEVVARPVWGLRLGASVGYLKTKITDSDKVFFSFDNQAIPWEGQRLDYAPTWSGNLFATYTTDVSETKELTLAADYNFRSRLRYGQTLVDEALRAVPGYGVANGRIALEDDAGWSVVLWSKNLLDKAYITDASNDGVGSYYRTYGEPRSIGVALGFRW</sequence>
<evidence type="ECO:0000256" key="7">
    <source>
        <dbReference type="ARBA" id="ARBA00023065"/>
    </source>
</evidence>
<protein>
    <submittedName>
        <fullName evidence="16">TonB-dependent receptor</fullName>
    </submittedName>
</protein>
<dbReference type="InterPro" id="IPR039426">
    <property type="entry name" value="TonB-dep_rcpt-like"/>
</dbReference>
<keyword evidence="3 11" id="KW-1134">Transmembrane beta strand</keyword>
<keyword evidence="5 11" id="KW-0812">Transmembrane</keyword>
<organism evidence="16 17">
    <name type="scientific">Aurantiacibacter rhizosphaerae</name>
    <dbReference type="NCBI Taxonomy" id="2691582"/>
    <lineage>
        <taxon>Bacteria</taxon>
        <taxon>Pseudomonadati</taxon>
        <taxon>Pseudomonadota</taxon>
        <taxon>Alphaproteobacteria</taxon>
        <taxon>Sphingomonadales</taxon>
        <taxon>Erythrobacteraceae</taxon>
        <taxon>Aurantiacibacter</taxon>
    </lineage>
</organism>
<feature type="domain" description="TonB-dependent receptor plug" evidence="15">
    <location>
        <begin position="49"/>
        <end position="157"/>
    </location>
</feature>
<comment type="similarity">
    <text evidence="11 12">Belongs to the TonB-dependent receptor family.</text>
</comment>
<evidence type="ECO:0000256" key="9">
    <source>
        <dbReference type="ARBA" id="ARBA00023136"/>
    </source>
</evidence>
<evidence type="ECO:0000259" key="14">
    <source>
        <dbReference type="Pfam" id="PF00593"/>
    </source>
</evidence>
<proteinExistence type="inferred from homology"/>
<dbReference type="Pfam" id="PF07715">
    <property type="entry name" value="Plug"/>
    <property type="match status" value="1"/>
</dbReference>
<accession>A0A844XHR6</accession>
<name>A0A844XHR6_9SPHN</name>
<comment type="subcellular location">
    <subcellularLocation>
        <location evidence="1 11">Cell outer membrane</location>
        <topology evidence="1 11">Multi-pass membrane protein</topology>
    </subcellularLocation>
</comment>
<keyword evidence="17" id="KW-1185">Reference proteome</keyword>
<keyword evidence="10 11" id="KW-0998">Cell outer membrane</keyword>
<dbReference type="InterPro" id="IPR012910">
    <property type="entry name" value="Plug_dom"/>
</dbReference>
<keyword evidence="6" id="KW-0408">Iron</keyword>